<dbReference type="Proteomes" id="UP000694892">
    <property type="component" value="Unassembled WGS sequence"/>
</dbReference>
<organism evidence="1">
    <name type="scientific">Xenopus laevis</name>
    <name type="common">African clawed frog</name>
    <dbReference type="NCBI Taxonomy" id="8355"/>
    <lineage>
        <taxon>Eukaryota</taxon>
        <taxon>Metazoa</taxon>
        <taxon>Chordata</taxon>
        <taxon>Craniata</taxon>
        <taxon>Vertebrata</taxon>
        <taxon>Euteleostomi</taxon>
        <taxon>Amphibia</taxon>
        <taxon>Batrachia</taxon>
        <taxon>Anura</taxon>
        <taxon>Pipoidea</taxon>
        <taxon>Pipidae</taxon>
        <taxon>Xenopodinae</taxon>
        <taxon>Xenopus</taxon>
        <taxon>Xenopus</taxon>
    </lineage>
</organism>
<dbReference type="EMBL" id="KV479847">
    <property type="protein sequence ID" value="OCT55635.1"/>
    <property type="molecule type" value="Genomic_DNA"/>
</dbReference>
<gene>
    <name evidence="1" type="ORF">XELAEV_18000328mg</name>
</gene>
<feature type="non-terminal residue" evidence="1">
    <location>
        <position position="1"/>
    </location>
</feature>
<name>A0A974BP15_XENLA</name>
<proteinExistence type="predicted"/>
<dbReference type="AlphaFoldDB" id="A0A974BP15"/>
<evidence type="ECO:0000313" key="1">
    <source>
        <dbReference type="EMBL" id="OCT55635.1"/>
    </source>
</evidence>
<reference evidence="1" key="1">
    <citation type="submission" date="2016-05" db="EMBL/GenBank/DDBJ databases">
        <title>WGS assembly of Xenopus laevis.</title>
        <authorList>
            <person name="Session A."/>
            <person name="Uno Y."/>
            <person name="Kwon T."/>
            <person name="Chapman J."/>
            <person name="Toyoda A."/>
            <person name="Takahashi S."/>
            <person name="Fukui A."/>
            <person name="Hikosaka A."/>
            <person name="Putnam N."/>
            <person name="Stites J."/>
            <person name="Van Heeringen S."/>
            <person name="Quigley I."/>
            <person name="Heinz S."/>
            <person name="Hellsten U."/>
            <person name="Lyons J."/>
            <person name="Suzuki A."/>
            <person name="Kondo M."/>
            <person name="Ogino H."/>
            <person name="Ochi H."/>
            <person name="Bogdanovic O."/>
            <person name="Lister R."/>
            <person name="Georgiou G."/>
            <person name="Paranjpe S."/>
            <person name="Van Kruijsbergen I."/>
            <person name="Mozaffari S."/>
            <person name="Shu S."/>
            <person name="Schmutz J."/>
            <person name="Jenkins J."/>
            <person name="Grimwood J."/>
            <person name="Carlson J."/>
            <person name="Mitros T."/>
            <person name="Simakov O."/>
            <person name="Heald R."/>
            <person name="Miller K."/>
            <person name="Haudenschild C."/>
            <person name="Kuroki Y."/>
            <person name="Tanaka T."/>
            <person name="Michiue T."/>
            <person name="Watanabe M."/>
            <person name="Kinoshita T."/>
            <person name="Ohta Y."/>
            <person name="Mawaribuchi S."/>
            <person name="Suzuki Y."/>
            <person name="Haramoto Y."/>
            <person name="Yamamoto T."/>
            <person name="Takagi C."/>
            <person name="Kitzman J."/>
            <person name="Shendure J."/>
            <person name="Nakayama T."/>
            <person name="Izutsu Y."/>
            <person name="Robert J."/>
            <person name="Dichmann D."/>
            <person name="Flajnik M."/>
            <person name="Houston D."/>
            <person name="Marcotte E."/>
            <person name="Wallingford J."/>
            <person name="Ito Y."/>
            <person name="Asashima M."/>
            <person name="Ueno N."/>
            <person name="Matsuda Y."/>
            <person name="Jan Veenstra G."/>
            <person name="Fujiyama A."/>
            <person name="Harland R."/>
            <person name="Taira M."/>
            <person name="Rokhsar D.S."/>
        </authorList>
    </citation>
    <scope>NUCLEOTIDE SEQUENCE</scope>
    <source>
        <strain evidence="1">J</strain>
        <tissue evidence="1">Blood</tissue>
    </source>
</reference>
<accession>A0A974BP15</accession>
<sequence length="114" mass="12096">YLPTGGLVLRLAGGRRWDLLAVQWPPAASPALGLAFLRCVPPDAPTCGGGCCALLAAVCLCRDVIDGRGTSTLSDTSTGGVNSRTEDILFSDLYQLQYDFIHSSFDTMGLMKID</sequence>
<protein>
    <submittedName>
        <fullName evidence="1">Uncharacterized protein</fullName>
    </submittedName>
</protein>